<keyword evidence="1" id="KW-1133">Transmembrane helix</keyword>
<proteinExistence type="predicted"/>
<evidence type="ECO:0000313" key="3">
    <source>
        <dbReference type="EMBL" id="KKN84104.1"/>
    </source>
</evidence>
<feature type="transmembrane region" description="Helical" evidence="1">
    <location>
        <begin position="185"/>
        <end position="205"/>
    </location>
</feature>
<feature type="transmembrane region" description="Helical" evidence="1">
    <location>
        <begin position="135"/>
        <end position="157"/>
    </location>
</feature>
<keyword evidence="1" id="KW-0812">Transmembrane</keyword>
<dbReference type="Pfam" id="PF06724">
    <property type="entry name" value="DUF1206"/>
    <property type="match status" value="3"/>
</dbReference>
<feature type="transmembrane region" description="Helical" evidence="1">
    <location>
        <begin position="237"/>
        <end position="259"/>
    </location>
</feature>
<gene>
    <name evidence="3" type="ORF">LCGC14_0291870</name>
</gene>
<sequence length="264" mass="28776">MNDVLKKVAFTGYIAKGVVYGITGILTFLTTINMGGEKVGKLSVIDYLEQQKFGAFIVIFLGLGLLCYGSWRLIQGILDPEDIGSKPKDIAKRIGFSISGIIYTVLGVIAIFDALDISSFFSGNRNSENSILTGTSGSILLLVVGIGLAFKGIYQFIKAYKGDFLSKFHIQSISSINKQKYIKRIGYAGLLSRGVVVSIVSYFFITAGINLKGATSQKMKGTSEAFSFIQNQVYGKWLLGIVALGLVCYGLFMFSTAAYRKYKN</sequence>
<comment type="caution">
    <text evidence="3">The sequence shown here is derived from an EMBL/GenBank/DDBJ whole genome shotgun (WGS) entry which is preliminary data.</text>
</comment>
<feature type="transmembrane region" description="Helical" evidence="1">
    <location>
        <begin position="53"/>
        <end position="74"/>
    </location>
</feature>
<name>A0A0F9TXR1_9ZZZZ</name>
<feature type="transmembrane region" description="Helical" evidence="1">
    <location>
        <begin position="12"/>
        <end position="33"/>
    </location>
</feature>
<dbReference type="EMBL" id="LAZR01000175">
    <property type="protein sequence ID" value="KKN84104.1"/>
    <property type="molecule type" value="Genomic_DNA"/>
</dbReference>
<feature type="domain" description="DUF1206" evidence="2">
    <location>
        <begin position="12"/>
        <end position="78"/>
    </location>
</feature>
<feature type="domain" description="DUF1206" evidence="2">
    <location>
        <begin position="188"/>
        <end position="260"/>
    </location>
</feature>
<dbReference type="InterPro" id="IPR009597">
    <property type="entry name" value="DUF1206"/>
</dbReference>
<feature type="transmembrane region" description="Helical" evidence="1">
    <location>
        <begin position="94"/>
        <end position="115"/>
    </location>
</feature>
<accession>A0A0F9TXR1</accession>
<protein>
    <recommendedName>
        <fullName evidence="2">DUF1206 domain-containing protein</fullName>
    </recommendedName>
</protein>
<evidence type="ECO:0000259" key="2">
    <source>
        <dbReference type="Pfam" id="PF06724"/>
    </source>
</evidence>
<evidence type="ECO:0000256" key="1">
    <source>
        <dbReference type="SAM" id="Phobius"/>
    </source>
</evidence>
<feature type="domain" description="DUF1206" evidence="2">
    <location>
        <begin position="94"/>
        <end position="161"/>
    </location>
</feature>
<keyword evidence="1" id="KW-0472">Membrane</keyword>
<dbReference type="AlphaFoldDB" id="A0A0F9TXR1"/>
<organism evidence="3">
    <name type="scientific">marine sediment metagenome</name>
    <dbReference type="NCBI Taxonomy" id="412755"/>
    <lineage>
        <taxon>unclassified sequences</taxon>
        <taxon>metagenomes</taxon>
        <taxon>ecological metagenomes</taxon>
    </lineage>
</organism>
<reference evidence="3" key="1">
    <citation type="journal article" date="2015" name="Nature">
        <title>Complex archaea that bridge the gap between prokaryotes and eukaryotes.</title>
        <authorList>
            <person name="Spang A."/>
            <person name="Saw J.H."/>
            <person name="Jorgensen S.L."/>
            <person name="Zaremba-Niedzwiedzka K."/>
            <person name="Martijn J."/>
            <person name="Lind A.E."/>
            <person name="van Eijk R."/>
            <person name="Schleper C."/>
            <person name="Guy L."/>
            <person name="Ettema T.J."/>
        </authorList>
    </citation>
    <scope>NUCLEOTIDE SEQUENCE</scope>
</reference>